<keyword evidence="3" id="KW-0997">Cell inner membrane</keyword>
<dbReference type="Gene3D" id="1.10.4030.10">
    <property type="entry name" value="Porin chaperone SurA, peptide-binding domain"/>
    <property type="match status" value="1"/>
</dbReference>
<protein>
    <recommendedName>
        <fullName evidence="9">Periplasmic chaperone PpiD</fullName>
    </recommendedName>
    <alternativeName>
        <fullName evidence="10">Periplasmic folding chaperone</fullName>
    </alternativeName>
</protein>
<evidence type="ECO:0000256" key="10">
    <source>
        <dbReference type="ARBA" id="ARBA00042775"/>
    </source>
</evidence>
<reference evidence="13" key="1">
    <citation type="submission" date="2018-06" db="EMBL/GenBank/DDBJ databases">
        <authorList>
            <person name="Zhirakovskaya E."/>
        </authorList>
    </citation>
    <scope>NUCLEOTIDE SEQUENCE</scope>
</reference>
<organism evidence="13">
    <name type="scientific">hydrothermal vent metagenome</name>
    <dbReference type="NCBI Taxonomy" id="652676"/>
    <lineage>
        <taxon>unclassified sequences</taxon>
        <taxon>metagenomes</taxon>
        <taxon>ecological metagenomes</taxon>
    </lineage>
</organism>
<comment type="similarity">
    <text evidence="8">Belongs to the PpiD chaperone family.</text>
</comment>
<dbReference type="InterPro" id="IPR027304">
    <property type="entry name" value="Trigger_fact/SurA_dom_sf"/>
</dbReference>
<keyword evidence="4 11" id="KW-0812">Transmembrane</keyword>
<dbReference type="PANTHER" id="PTHR47529">
    <property type="entry name" value="PEPTIDYL-PROLYL CIS-TRANS ISOMERASE D"/>
    <property type="match status" value="1"/>
</dbReference>
<keyword evidence="6 11" id="KW-0472">Membrane</keyword>
<accession>A0A3B1A0G3</accession>
<evidence type="ECO:0000256" key="7">
    <source>
        <dbReference type="ARBA" id="ARBA00023186"/>
    </source>
</evidence>
<dbReference type="SUPFAM" id="SSF109998">
    <property type="entry name" value="Triger factor/SurA peptide-binding domain-like"/>
    <property type="match status" value="1"/>
</dbReference>
<evidence type="ECO:0000256" key="6">
    <source>
        <dbReference type="ARBA" id="ARBA00023136"/>
    </source>
</evidence>
<dbReference type="PANTHER" id="PTHR47529:SF1">
    <property type="entry name" value="PERIPLASMIC CHAPERONE PPID"/>
    <property type="match status" value="1"/>
</dbReference>
<dbReference type="InterPro" id="IPR000297">
    <property type="entry name" value="PPIase_PpiC"/>
</dbReference>
<evidence type="ECO:0000313" key="13">
    <source>
        <dbReference type="EMBL" id="VAW93087.1"/>
    </source>
</evidence>
<evidence type="ECO:0000256" key="8">
    <source>
        <dbReference type="ARBA" id="ARBA00038408"/>
    </source>
</evidence>
<dbReference type="PROSITE" id="PS50198">
    <property type="entry name" value="PPIC_PPIASE_2"/>
    <property type="match status" value="1"/>
</dbReference>
<dbReference type="GO" id="GO:0005886">
    <property type="term" value="C:plasma membrane"/>
    <property type="evidence" value="ECO:0007669"/>
    <property type="project" value="UniProtKB-SubCell"/>
</dbReference>
<feature type="domain" description="PpiC" evidence="12">
    <location>
        <begin position="267"/>
        <end position="366"/>
    </location>
</feature>
<dbReference type="Pfam" id="PF13624">
    <property type="entry name" value="SurA_N_3"/>
    <property type="match status" value="1"/>
</dbReference>
<evidence type="ECO:0000256" key="3">
    <source>
        <dbReference type="ARBA" id="ARBA00022519"/>
    </source>
</evidence>
<evidence type="ECO:0000256" key="9">
    <source>
        <dbReference type="ARBA" id="ARBA00040743"/>
    </source>
</evidence>
<evidence type="ECO:0000256" key="2">
    <source>
        <dbReference type="ARBA" id="ARBA00022475"/>
    </source>
</evidence>
<gene>
    <name evidence="13" type="ORF">MNBD_GAMMA22-628</name>
</gene>
<evidence type="ECO:0000256" key="4">
    <source>
        <dbReference type="ARBA" id="ARBA00022692"/>
    </source>
</evidence>
<proteinExistence type="inferred from homology"/>
<evidence type="ECO:0000256" key="1">
    <source>
        <dbReference type="ARBA" id="ARBA00004382"/>
    </source>
</evidence>
<evidence type="ECO:0000259" key="12">
    <source>
        <dbReference type="PROSITE" id="PS50198"/>
    </source>
</evidence>
<name>A0A3B1A0G3_9ZZZZ</name>
<keyword evidence="7" id="KW-0143">Chaperone</keyword>
<feature type="transmembrane region" description="Helical" evidence="11">
    <location>
        <begin position="12"/>
        <end position="34"/>
    </location>
</feature>
<dbReference type="GO" id="GO:0003755">
    <property type="term" value="F:peptidyl-prolyl cis-trans isomerase activity"/>
    <property type="evidence" value="ECO:0007669"/>
    <property type="project" value="InterPro"/>
</dbReference>
<dbReference type="AlphaFoldDB" id="A0A3B1A0G3"/>
<keyword evidence="2" id="KW-1003">Cell membrane</keyword>
<dbReference type="InterPro" id="IPR052029">
    <property type="entry name" value="PpiD_chaperone"/>
</dbReference>
<dbReference type="SUPFAM" id="SSF54534">
    <property type="entry name" value="FKBP-like"/>
    <property type="match status" value="1"/>
</dbReference>
<dbReference type="Gene3D" id="3.10.50.40">
    <property type="match status" value="1"/>
</dbReference>
<keyword evidence="5 11" id="KW-1133">Transmembrane helix</keyword>
<dbReference type="EMBL" id="UOFS01000013">
    <property type="protein sequence ID" value="VAW93087.1"/>
    <property type="molecule type" value="Genomic_DNA"/>
</dbReference>
<evidence type="ECO:0000256" key="5">
    <source>
        <dbReference type="ARBA" id="ARBA00022989"/>
    </source>
</evidence>
<sequence>MMQLIRDKAQGIFVWLIVAFIIIAFATFGLSSYLSGPSTAAVAIVNGDDILTTEYDRAYQNFQQRLQQQQGENYQPNLFPEAFVRQQVINSLITDLIFEQYLQEQDFSASLGQVQAELAKQQVFNGENKLFSKVRYREVLKQQSINVELYENSVKKQIVQQQLYSGLQDSAFVLEADVEKFKNLKKQQRDIGVLRVSNAKFKSDVKVTDKEQEEYYKTHTAEFMTPEMVSVEYAELDLEKLALSFIITDDEAKKYYNDNTKLYSSGTERRKIRHILINVNKKTDDATAKKQIMDLYQQIVAGAEFEVIAKKSSQDLGSSKKGGDLGLVSKGDNDKSFDEAAFSLEKNKVSQPVRSRFGYHLIKVDDIKPVQLTAFDKVKEKIKSELQKNKAEDGFFKDVDRMDQLAYDSSTTLAPMKDELNIKIKTSKLFSRSGGGGILSDKRVLDQIFSDDVLNQGRNSTPIELSDSQYVVVRLAKREASKQKSLEDVKTVINTRLLNEKANAVMAKFVSTAVDKLSSGIVGDDIVSDSKNTTWTRFGYLSRTQLSASDKSAIDAVVRNKAFNMSRPNKKPVIETINMTGGDKAIVVVFGVKAGVVSDTSKTEPAAISNELRGLTAANSATELDGFIAFIREKSDIKIIKQAAEQ</sequence>
<evidence type="ECO:0000256" key="11">
    <source>
        <dbReference type="SAM" id="Phobius"/>
    </source>
</evidence>
<comment type="subcellular location">
    <subcellularLocation>
        <location evidence="1">Cell inner membrane</location>
        <topology evidence="1">Single-pass type II membrane protein</topology>
        <orientation evidence="1">Periplasmic side</orientation>
    </subcellularLocation>
</comment>
<dbReference type="InterPro" id="IPR046357">
    <property type="entry name" value="PPIase_dom_sf"/>
</dbReference>
<dbReference type="Pfam" id="PF00639">
    <property type="entry name" value="Rotamase"/>
    <property type="match status" value="1"/>
</dbReference>